<name>Q1QW80_CHRI1</name>
<gene>
    <name evidence="1" type="ordered locus">Csal_1926</name>
</gene>
<keyword evidence="2" id="KW-1185">Reference proteome</keyword>
<organism evidence="1 2">
    <name type="scientific">Chromohalobacter israelensis (strain ATCC BAA-138 / DSM 3043 / CIP 106854 / NCIMB 13768 / 1H11)</name>
    <name type="common">Chromohalobacter salexigens</name>
    <dbReference type="NCBI Taxonomy" id="290398"/>
    <lineage>
        <taxon>Bacteria</taxon>
        <taxon>Pseudomonadati</taxon>
        <taxon>Pseudomonadota</taxon>
        <taxon>Gammaproteobacteria</taxon>
        <taxon>Oceanospirillales</taxon>
        <taxon>Halomonadaceae</taxon>
        <taxon>Chromohalobacter</taxon>
    </lineage>
</organism>
<dbReference type="HOGENOM" id="CLU_2367784_0_0_6"/>
<sequence>MTVTLLTTALPRHRAMPPSAGIADTLTTSASTLAPAASQPARGKRERCEIGSLAHLRHDIVDTLDTTALANARRRSIFYARWYGLADPLLQLWRG</sequence>
<dbReference type="AlphaFoldDB" id="Q1QW80"/>
<dbReference type="GeneID" id="95334642"/>
<proteinExistence type="predicted"/>
<dbReference type="Proteomes" id="UP000000239">
    <property type="component" value="Chromosome"/>
</dbReference>
<dbReference type="KEGG" id="csa:Csal_1926"/>
<evidence type="ECO:0000313" key="2">
    <source>
        <dbReference type="Proteomes" id="UP000000239"/>
    </source>
</evidence>
<reference evidence="1 2" key="1">
    <citation type="journal article" date="2011" name="Stand. Genomic Sci.">
        <title>Complete genome sequence of the halophilic and highly halotolerant Chromohalobacter salexigens type strain (1H11(T)).</title>
        <authorList>
            <person name="Copeland A."/>
            <person name="O'Connor K."/>
            <person name="Lucas S."/>
            <person name="Lapidus A."/>
            <person name="Berry K.W."/>
            <person name="Detter J.C."/>
            <person name="Del Rio T.G."/>
            <person name="Hammon N."/>
            <person name="Dalin E."/>
            <person name="Tice H."/>
            <person name="Pitluck S."/>
            <person name="Bruce D."/>
            <person name="Goodwin L."/>
            <person name="Han C."/>
            <person name="Tapia R."/>
            <person name="Saunders E."/>
            <person name="Schmutz J."/>
            <person name="Brettin T."/>
            <person name="Larimer F."/>
            <person name="Land M."/>
            <person name="Hauser L."/>
            <person name="Vargas C."/>
            <person name="Nieto J.J."/>
            <person name="Kyrpides N.C."/>
            <person name="Ivanova N."/>
            <person name="Goker M."/>
            <person name="Klenk H.P."/>
            <person name="Csonka L.N."/>
            <person name="Woyke T."/>
        </authorList>
    </citation>
    <scope>NUCLEOTIDE SEQUENCE [LARGE SCALE GENOMIC DNA]</scope>
    <source>
        <strain evidence="2">ATCC BAA-138 / DSM 3043 / CIP 106854 / NCIMB 13768 / 1H11</strain>
    </source>
</reference>
<evidence type="ECO:0000313" key="1">
    <source>
        <dbReference type="EMBL" id="ABE59278.1"/>
    </source>
</evidence>
<dbReference type="OrthoDB" id="6171957at2"/>
<dbReference type="EMBL" id="CP000285">
    <property type="protein sequence ID" value="ABE59278.1"/>
    <property type="molecule type" value="Genomic_DNA"/>
</dbReference>
<accession>Q1QW80</accession>
<protein>
    <submittedName>
        <fullName evidence="1">Uncharacterized protein</fullName>
    </submittedName>
</protein>
<dbReference type="RefSeq" id="WP_011507224.1">
    <property type="nucleotide sequence ID" value="NC_007963.1"/>
</dbReference>